<evidence type="ECO:0008006" key="5">
    <source>
        <dbReference type="Google" id="ProtNLM"/>
    </source>
</evidence>
<evidence type="ECO:0000256" key="1">
    <source>
        <dbReference type="ARBA" id="ARBA00006336"/>
    </source>
</evidence>
<accession>A0A916U5Q3</accession>
<dbReference type="Gene3D" id="3.40.50.850">
    <property type="entry name" value="Isochorismatase-like"/>
    <property type="match status" value="1"/>
</dbReference>
<dbReference type="PANTHER" id="PTHR11080:SF2">
    <property type="entry name" value="LD05707P"/>
    <property type="match status" value="1"/>
</dbReference>
<dbReference type="EMBL" id="BMED01000001">
    <property type="protein sequence ID" value="GGC60081.1"/>
    <property type="molecule type" value="Genomic_DNA"/>
</dbReference>
<protein>
    <recommendedName>
        <fullName evidence="5">Nicotinamidase-related amidase</fullName>
    </recommendedName>
</protein>
<keyword evidence="2" id="KW-0378">Hydrolase</keyword>
<keyword evidence="4" id="KW-1185">Reference proteome</keyword>
<name>A0A916U5Q3_9BURK</name>
<dbReference type="InterPro" id="IPR052347">
    <property type="entry name" value="Isochorismatase_Nicotinamidase"/>
</dbReference>
<dbReference type="Proteomes" id="UP000637423">
    <property type="component" value="Unassembled WGS sequence"/>
</dbReference>
<dbReference type="SUPFAM" id="SSF52499">
    <property type="entry name" value="Isochorismatase-like hydrolases"/>
    <property type="match status" value="1"/>
</dbReference>
<dbReference type="GO" id="GO:0016787">
    <property type="term" value="F:hydrolase activity"/>
    <property type="evidence" value="ECO:0007669"/>
    <property type="project" value="UniProtKB-KW"/>
</dbReference>
<dbReference type="AlphaFoldDB" id="A0A916U5Q3"/>
<evidence type="ECO:0000313" key="3">
    <source>
        <dbReference type="EMBL" id="GGC60081.1"/>
    </source>
</evidence>
<gene>
    <name evidence="3" type="ORF">GCM10011396_03740</name>
</gene>
<proteinExistence type="inferred from homology"/>
<sequence length="291" mass="32145">MNIMRSTHLLIIDPQNDFCDLPQDYLPFDPASNSRVSPALPVPGAHADMQRLAQFIDRAGAGISDISITLDSHHRLDIAHPGFWQTAEKQQVTPFTQISAAEVRSGVYQPRKSTDLARALSYLDALESAGRYQLMVWPVHCEIGSWGQNIHADVHAAYNRWEDASQRSVSKLSKGSNPWTEHYSAIMAEVPDAEDPATQLNRAFIDMLAQSDQILIAGEAGSHCVKATTEHIVDNFGPHSLSRLVLLTDCISPVSGFDSQYRDFLGDMQSKGLRLAQSTELLPELLARRAA</sequence>
<reference evidence="3" key="1">
    <citation type="journal article" date="2014" name="Int. J. Syst. Evol. Microbiol.">
        <title>Complete genome sequence of Corynebacterium casei LMG S-19264T (=DSM 44701T), isolated from a smear-ripened cheese.</title>
        <authorList>
            <consortium name="US DOE Joint Genome Institute (JGI-PGF)"/>
            <person name="Walter F."/>
            <person name="Albersmeier A."/>
            <person name="Kalinowski J."/>
            <person name="Ruckert C."/>
        </authorList>
    </citation>
    <scope>NUCLEOTIDE SEQUENCE</scope>
    <source>
        <strain evidence="3">CGMCC 1.10998</strain>
    </source>
</reference>
<reference evidence="3" key="2">
    <citation type="submission" date="2020-09" db="EMBL/GenBank/DDBJ databases">
        <authorList>
            <person name="Sun Q."/>
            <person name="Zhou Y."/>
        </authorList>
    </citation>
    <scope>NUCLEOTIDE SEQUENCE</scope>
    <source>
        <strain evidence="3">CGMCC 1.10998</strain>
    </source>
</reference>
<dbReference type="PANTHER" id="PTHR11080">
    <property type="entry name" value="PYRAZINAMIDASE/NICOTINAMIDASE"/>
    <property type="match status" value="1"/>
</dbReference>
<evidence type="ECO:0000256" key="2">
    <source>
        <dbReference type="ARBA" id="ARBA00022801"/>
    </source>
</evidence>
<comment type="similarity">
    <text evidence="1">Belongs to the isochorismatase family.</text>
</comment>
<evidence type="ECO:0000313" key="4">
    <source>
        <dbReference type="Proteomes" id="UP000637423"/>
    </source>
</evidence>
<dbReference type="InterPro" id="IPR036380">
    <property type="entry name" value="Isochorismatase-like_sf"/>
</dbReference>
<comment type="caution">
    <text evidence="3">The sequence shown here is derived from an EMBL/GenBank/DDBJ whole genome shotgun (WGS) entry which is preliminary data.</text>
</comment>
<organism evidence="3 4">
    <name type="scientific">Undibacterium terreum</name>
    <dbReference type="NCBI Taxonomy" id="1224302"/>
    <lineage>
        <taxon>Bacteria</taxon>
        <taxon>Pseudomonadati</taxon>
        <taxon>Pseudomonadota</taxon>
        <taxon>Betaproteobacteria</taxon>
        <taxon>Burkholderiales</taxon>
        <taxon>Oxalobacteraceae</taxon>
        <taxon>Undibacterium</taxon>
    </lineage>
</organism>